<feature type="domain" description="N-acetyltransferase" evidence="3">
    <location>
        <begin position="4"/>
        <end position="157"/>
    </location>
</feature>
<accession>A0A318U8C2</accession>
<dbReference type="OrthoDB" id="1450704at2"/>
<protein>
    <submittedName>
        <fullName evidence="4">Ribosomal protein S18 acetylase RimI-like enzyme</fullName>
    </submittedName>
</protein>
<dbReference type="SUPFAM" id="SSF55729">
    <property type="entry name" value="Acyl-CoA N-acyltransferases (Nat)"/>
    <property type="match status" value="1"/>
</dbReference>
<dbReference type="Pfam" id="PF00583">
    <property type="entry name" value="Acetyltransf_1"/>
    <property type="match status" value="1"/>
</dbReference>
<dbReference type="PANTHER" id="PTHR43877">
    <property type="entry name" value="AMINOALKYLPHOSPHONATE N-ACETYLTRANSFERASE-RELATED-RELATED"/>
    <property type="match status" value="1"/>
</dbReference>
<evidence type="ECO:0000259" key="3">
    <source>
        <dbReference type="PROSITE" id="PS51186"/>
    </source>
</evidence>
<keyword evidence="4" id="KW-0689">Ribosomal protein</keyword>
<comment type="caution">
    <text evidence="4">The sequence shown here is derived from an EMBL/GenBank/DDBJ whole genome shotgun (WGS) entry which is preliminary data.</text>
</comment>
<evidence type="ECO:0000256" key="2">
    <source>
        <dbReference type="ARBA" id="ARBA00023315"/>
    </source>
</evidence>
<reference evidence="4 5" key="1">
    <citation type="submission" date="2018-06" db="EMBL/GenBank/DDBJ databases">
        <title>Genomic Encyclopedia of Archaeal and Bacterial Type Strains, Phase II (KMG-II): from individual species to whole genera.</title>
        <authorList>
            <person name="Goeker M."/>
        </authorList>
    </citation>
    <scope>NUCLEOTIDE SEQUENCE [LARGE SCALE GENOMIC DNA]</scope>
    <source>
        <strain evidence="4 5">DSM 27372</strain>
    </source>
</reference>
<dbReference type="PANTHER" id="PTHR43877:SF2">
    <property type="entry name" value="AMINOALKYLPHOSPHONATE N-ACETYLTRANSFERASE-RELATED"/>
    <property type="match status" value="1"/>
</dbReference>
<keyword evidence="1" id="KW-0808">Transferase</keyword>
<dbReference type="PROSITE" id="PS51186">
    <property type="entry name" value="GNAT"/>
    <property type="match status" value="1"/>
</dbReference>
<gene>
    <name evidence="4" type="ORF">B0O44_108143</name>
</gene>
<dbReference type="GO" id="GO:0016747">
    <property type="term" value="F:acyltransferase activity, transferring groups other than amino-acyl groups"/>
    <property type="evidence" value="ECO:0007669"/>
    <property type="project" value="InterPro"/>
</dbReference>
<evidence type="ECO:0000256" key="1">
    <source>
        <dbReference type="ARBA" id="ARBA00022679"/>
    </source>
</evidence>
<sequence>MEELKIRKARPDDLEAMLEFEQGIVAAERPFDDTLKATGVHYYDLASYLIREDVQVVLAELGGQVVGSGYARIELAEPYFKHAKYAYLGFMYVLPEYRGMGIVQKIIETLKDWSLSQGITEVRLEVYANNLKAVKAYEKAGFESRMLEMRLDLLKKE</sequence>
<keyword evidence="2" id="KW-0012">Acyltransferase</keyword>
<keyword evidence="4" id="KW-0687">Ribonucleoprotein</keyword>
<evidence type="ECO:0000313" key="5">
    <source>
        <dbReference type="Proteomes" id="UP000248198"/>
    </source>
</evidence>
<keyword evidence="5" id="KW-1185">Reference proteome</keyword>
<organism evidence="4 5">
    <name type="scientific">Pedobacter nutrimenti</name>
    <dbReference type="NCBI Taxonomy" id="1241337"/>
    <lineage>
        <taxon>Bacteria</taxon>
        <taxon>Pseudomonadati</taxon>
        <taxon>Bacteroidota</taxon>
        <taxon>Sphingobacteriia</taxon>
        <taxon>Sphingobacteriales</taxon>
        <taxon>Sphingobacteriaceae</taxon>
        <taxon>Pedobacter</taxon>
    </lineage>
</organism>
<evidence type="ECO:0000313" key="4">
    <source>
        <dbReference type="EMBL" id="PYF70715.1"/>
    </source>
</evidence>
<dbReference type="EMBL" id="QKLU01000008">
    <property type="protein sequence ID" value="PYF70715.1"/>
    <property type="molecule type" value="Genomic_DNA"/>
</dbReference>
<dbReference type="Proteomes" id="UP000248198">
    <property type="component" value="Unassembled WGS sequence"/>
</dbReference>
<dbReference type="RefSeq" id="WP_110833930.1">
    <property type="nucleotide sequence ID" value="NZ_QKLU01000008.1"/>
</dbReference>
<dbReference type="InterPro" id="IPR050832">
    <property type="entry name" value="Bact_Acetyltransf"/>
</dbReference>
<dbReference type="InterPro" id="IPR000182">
    <property type="entry name" value="GNAT_dom"/>
</dbReference>
<dbReference type="GO" id="GO:0005840">
    <property type="term" value="C:ribosome"/>
    <property type="evidence" value="ECO:0007669"/>
    <property type="project" value="UniProtKB-KW"/>
</dbReference>
<proteinExistence type="predicted"/>
<dbReference type="AlphaFoldDB" id="A0A318U8C2"/>
<dbReference type="InterPro" id="IPR016181">
    <property type="entry name" value="Acyl_CoA_acyltransferase"/>
</dbReference>
<name>A0A318U8C2_9SPHI</name>
<dbReference type="CDD" id="cd04301">
    <property type="entry name" value="NAT_SF"/>
    <property type="match status" value="1"/>
</dbReference>
<dbReference type="Gene3D" id="3.40.630.30">
    <property type="match status" value="1"/>
</dbReference>